<evidence type="ECO:0000313" key="3">
    <source>
        <dbReference type="Proteomes" id="UP000321436"/>
    </source>
</evidence>
<dbReference type="Gene3D" id="3.60.20.40">
    <property type="match status" value="1"/>
</dbReference>
<organism evidence="2 3">
    <name type="scientific">Chitinophaga cymbidii</name>
    <dbReference type="NCBI Taxonomy" id="1096750"/>
    <lineage>
        <taxon>Bacteria</taxon>
        <taxon>Pseudomonadati</taxon>
        <taxon>Bacteroidota</taxon>
        <taxon>Chitinophagia</taxon>
        <taxon>Chitinophagales</taxon>
        <taxon>Chitinophagaceae</taxon>
        <taxon>Chitinophaga</taxon>
    </lineage>
</organism>
<comment type="caution">
    <text evidence="2">The sequence shown here is derived from an EMBL/GenBank/DDBJ whole genome shotgun (WGS) entry which is preliminary data.</text>
</comment>
<dbReference type="SUPFAM" id="SSF56235">
    <property type="entry name" value="N-terminal nucleophile aminohydrolases (Ntn hydrolases)"/>
    <property type="match status" value="1"/>
</dbReference>
<evidence type="ECO:0000256" key="1">
    <source>
        <dbReference type="SAM" id="SignalP"/>
    </source>
</evidence>
<dbReference type="Proteomes" id="UP000321436">
    <property type="component" value="Unassembled WGS sequence"/>
</dbReference>
<dbReference type="PRINTS" id="PR01210">
    <property type="entry name" value="GGTRANSPTASE"/>
</dbReference>
<evidence type="ECO:0008006" key="4">
    <source>
        <dbReference type="Google" id="ProtNLM"/>
    </source>
</evidence>
<feature type="signal peptide" evidence="1">
    <location>
        <begin position="1"/>
        <end position="18"/>
    </location>
</feature>
<proteinExistence type="predicted"/>
<dbReference type="EMBL" id="BKAU01000009">
    <property type="protein sequence ID" value="GEP98798.1"/>
    <property type="molecule type" value="Genomic_DNA"/>
</dbReference>
<dbReference type="PANTHER" id="PTHR43881:SF1">
    <property type="entry name" value="GAMMA-GLUTAMYLTRANSPEPTIDASE (AFU_ORTHOLOGUE AFUA_4G13580)"/>
    <property type="match status" value="1"/>
</dbReference>
<dbReference type="PANTHER" id="PTHR43881">
    <property type="entry name" value="GAMMA-GLUTAMYLTRANSPEPTIDASE (AFU_ORTHOLOGUE AFUA_4G13580)"/>
    <property type="match status" value="1"/>
</dbReference>
<sequence length="706" mass="77066">MHRLLFLLLALPFTNAIAQQTQKPPLHGKHWMAITGKPLAATAGSMIFQQGGNAVDAACAMLAAACTMWDVLSWGGETQALIYHPKLKKVIAINALGVAPTGATPAFFKQKGYNFPPEYGPLAAVTPGTPGGLCYMLAEYGTLSLKEVLAPAMEMAAGYPMEAQTANSIERQKAMIKEWPYSKKVFLTHPGEKREAPEAGEIFVQQDLLVTLTKMVEAEQEALRKGKSRKEAIMAASDRFYKGDIAEEFVRGCREQGGLITMEDLAGWKPLEEAPLHVNYKGIDVYKLQEWTQGPALLQSLNILEQFDLQKMGYNSPAYIHTLYQTMNLAFADRDFYYGDPRFNRQSPIKGLLSKEYAKERAKLIRPDRNDPAPLPGDPYKYEGKANPVQHLLEKWRQFADSANDDRPGQATPKHDVVALQAASATGQATPMHQVAASQTTSVAEQATPMQQVAASQTTSVAEQATPMQQAVASQTTSAMEQATPANDGIALLQTSSTADSLWHDRLWRGTTTVEAADEEGWVVSITPSGGWVPACIAGRTGVGMSQRLQSFVLDSALNPFNVVAPGKRPRVTLTPSLALKNGEPFLAFGVQGGDTQDQNLLQFFLNVVEFGMTVQQASEAANINSDQLWLSLGGTALKDRRPRPGSILLQSNTPEATRKALKKMGYNMYFRARTSGPINAIYIDREHGSLWGGSSNHGEDYGIGW</sequence>
<name>A0A512RSX9_9BACT</name>
<dbReference type="RefSeq" id="WP_246130052.1">
    <property type="nucleotide sequence ID" value="NZ_BKAU01000009.1"/>
</dbReference>
<dbReference type="InterPro" id="IPR052896">
    <property type="entry name" value="GGT-like_enzyme"/>
</dbReference>
<dbReference type="InterPro" id="IPR043137">
    <property type="entry name" value="GGT_ssub_C"/>
</dbReference>
<feature type="chain" id="PRO_5021719820" description="Gamma-glutamyltransferase" evidence="1">
    <location>
        <begin position="19"/>
        <end position="706"/>
    </location>
</feature>
<dbReference type="InterPro" id="IPR029055">
    <property type="entry name" value="Ntn_hydrolases_N"/>
</dbReference>
<accession>A0A512RSX9</accession>
<evidence type="ECO:0000313" key="2">
    <source>
        <dbReference type="EMBL" id="GEP98798.1"/>
    </source>
</evidence>
<protein>
    <recommendedName>
        <fullName evidence="4">Gamma-glutamyltransferase</fullName>
    </recommendedName>
</protein>
<dbReference type="Pfam" id="PF01019">
    <property type="entry name" value="G_glu_transpept"/>
    <property type="match status" value="2"/>
</dbReference>
<dbReference type="AlphaFoldDB" id="A0A512RSX9"/>
<gene>
    <name evidence="2" type="ORF">CCY01nite_50580</name>
</gene>
<reference evidence="2 3" key="1">
    <citation type="submission" date="2019-07" db="EMBL/GenBank/DDBJ databases">
        <title>Whole genome shotgun sequence of Chitinophaga cymbidii NBRC 109752.</title>
        <authorList>
            <person name="Hosoyama A."/>
            <person name="Uohara A."/>
            <person name="Ohji S."/>
            <person name="Ichikawa N."/>
        </authorList>
    </citation>
    <scope>NUCLEOTIDE SEQUENCE [LARGE SCALE GENOMIC DNA]</scope>
    <source>
        <strain evidence="2 3">NBRC 109752</strain>
    </source>
</reference>
<keyword evidence="1" id="KW-0732">Signal</keyword>
<dbReference type="Gene3D" id="1.10.246.130">
    <property type="match status" value="1"/>
</dbReference>
<keyword evidence="3" id="KW-1185">Reference proteome</keyword>
<dbReference type="InterPro" id="IPR043138">
    <property type="entry name" value="GGT_lsub"/>
</dbReference>